<dbReference type="PANTHER" id="PTHR10587:SF128">
    <property type="entry name" value="POLYSACCHARIDE DEACETYLASE PDAB-RELATED"/>
    <property type="match status" value="1"/>
</dbReference>
<name>A0A223I1T7_THETR</name>
<dbReference type="InterPro" id="IPR011330">
    <property type="entry name" value="Glyco_hydro/deAcase_b/a-brl"/>
</dbReference>
<protein>
    <submittedName>
        <fullName evidence="1">Polysaccharide deacetylase</fullName>
    </submittedName>
</protein>
<dbReference type="SUPFAM" id="SSF88713">
    <property type="entry name" value="Glycoside hydrolase/deacetylase"/>
    <property type="match status" value="1"/>
</dbReference>
<dbReference type="RefSeq" id="WP_094397864.1">
    <property type="nucleotide sequence ID" value="NZ_CP016893.1"/>
</dbReference>
<dbReference type="Pfam" id="PF01522">
    <property type="entry name" value="Polysacc_deac_1"/>
    <property type="match status" value="1"/>
</dbReference>
<organism evidence="1 2">
    <name type="scientific">Thermoanaerobacterium thermosaccharolyticum</name>
    <name type="common">Clostridium thermosaccharolyticum</name>
    <dbReference type="NCBI Taxonomy" id="1517"/>
    <lineage>
        <taxon>Bacteria</taxon>
        <taxon>Bacillati</taxon>
        <taxon>Bacillota</taxon>
        <taxon>Clostridia</taxon>
        <taxon>Thermoanaerobacterales</taxon>
        <taxon>Thermoanaerobacteraceae</taxon>
        <taxon>Thermoanaerobacterium</taxon>
    </lineage>
</organism>
<dbReference type="EMBL" id="CP016893">
    <property type="protein sequence ID" value="AST58670.1"/>
    <property type="molecule type" value="Genomic_DNA"/>
</dbReference>
<dbReference type="InterPro" id="IPR002509">
    <property type="entry name" value="NODB_dom"/>
</dbReference>
<dbReference type="Proteomes" id="UP000214975">
    <property type="component" value="Chromosome"/>
</dbReference>
<dbReference type="Gene3D" id="3.20.20.370">
    <property type="entry name" value="Glycoside hydrolase/deacetylase"/>
    <property type="match status" value="1"/>
</dbReference>
<dbReference type="CDD" id="cd10917">
    <property type="entry name" value="CE4_NodB_like_6s_7s"/>
    <property type="match status" value="1"/>
</dbReference>
<dbReference type="GO" id="GO:0005975">
    <property type="term" value="P:carbohydrate metabolic process"/>
    <property type="evidence" value="ECO:0007669"/>
    <property type="project" value="InterPro"/>
</dbReference>
<dbReference type="GO" id="GO:0016020">
    <property type="term" value="C:membrane"/>
    <property type="evidence" value="ECO:0007669"/>
    <property type="project" value="TreeGrafter"/>
</dbReference>
<sequence>MKIYFVKKSVIVNLFAVFVLAFISVFYFNYGIPPVVRTFLNINRQLPIYSVDIPDKRLAISFDASWGSDKTERILQILRNKNVRVTFFLTGLWVDKYPDLVKKISEEGHDVENHSNTHPHMTQLSDSQIVNELKVNEEKIVKLTGKKPYLFRPPFGDYNDKVIITAKSLGYYTIQWDVDSLDWKGLNTEAIINRVLPNVKKGSIILFHNNGDFTADALPYIIDKLKENGYQIVPISQLIYKENYYIDHEGRQHLNQNQ</sequence>
<reference evidence="1 2" key="1">
    <citation type="submission" date="2016-08" db="EMBL/GenBank/DDBJ databases">
        <title>A novel genetic cassette of butanologenic Thermoanaerobacterium thermosaccharolyticum that directly convert cellulose to butanol.</title>
        <authorList>
            <person name="Li T."/>
            <person name="He J."/>
        </authorList>
    </citation>
    <scope>NUCLEOTIDE SEQUENCE [LARGE SCALE GENOMIC DNA]</scope>
    <source>
        <strain evidence="1 2">TG57</strain>
    </source>
</reference>
<dbReference type="PANTHER" id="PTHR10587">
    <property type="entry name" value="GLYCOSYL TRANSFERASE-RELATED"/>
    <property type="match status" value="1"/>
</dbReference>
<accession>A0A223I1T7</accession>
<proteinExistence type="predicted"/>
<dbReference type="InterPro" id="IPR050248">
    <property type="entry name" value="Polysacc_deacetylase_ArnD"/>
</dbReference>
<dbReference type="AlphaFoldDB" id="A0A223I1T7"/>
<evidence type="ECO:0000313" key="2">
    <source>
        <dbReference type="Proteomes" id="UP000214975"/>
    </source>
</evidence>
<dbReference type="PROSITE" id="PS51677">
    <property type="entry name" value="NODB"/>
    <property type="match status" value="1"/>
</dbReference>
<gene>
    <name evidence="1" type="ORF">Thert_02857</name>
</gene>
<dbReference type="GO" id="GO:0016810">
    <property type="term" value="F:hydrolase activity, acting on carbon-nitrogen (but not peptide) bonds"/>
    <property type="evidence" value="ECO:0007669"/>
    <property type="project" value="InterPro"/>
</dbReference>
<evidence type="ECO:0000313" key="1">
    <source>
        <dbReference type="EMBL" id="AST58670.1"/>
    </source>
</evidence>